<reference evidence="3 4" key="1">
    <citation type="submission" date="2020-07" db="EMBL/GenBank/DDBJ databases">
        <title>Sequencing the genomes of 1000 actinobacteria strains.</title>
        <authorList>
            <person name="Klenk H.-P."/>
        </authorList>
    </citation>
    <scope>NUCLEOTIDE SEQUENCE [LARGE SCALE GENOMIC DNA]</scope>
    <source>
        <strain evidence="3 4">DSM 18448</strain>
    </source>
</reference>
<comment type="caution">
    <text evidence="3">The sequence shown here is derived from an EMBL/GenBank/DDBJ whole genome shotgun (WGS) entry which is preliminary data.</text>
</comment>
<dbReference type="Pfam" id="PF12867">
    <property type="entry name" value="DinB_2"/>
    <property type="match status" value="1"/>
</dbReference>
<name>A0A852ZJU6_9ACTN</name>
<evidence type="ECO:0000313" key="3">
    <source>
        <dbReference type="EMBL" id="NYH88626.1"/>
    </source>
</evidence>
<protein>
    <recommendedName>
        <fullName evidence="2">DinB-like domain-containing protein</fullName>
    </recommendedName>
</protein>
<accession>A0A852ZJU6</accession>
<gene>
    <name evidence="3" type="ORF">F4554_001264</name>
</gene>
<sequence length="221" mass="24768">MAGNSNTLGRPRIALLHWQLDVAWSLLEVHLGDLDDSAYLWEPAPGAWTVRRRPDERWTADRPMTDLSVHPEPVRTIGWLTWRLGSWWAETSVRCFGTESGDRLHNDGTADGAAEGTAEGTAGDWPGDGESTLDWLRTIRTDWSRGLSTLDDADLDSTARAEWLQRGTRPFGYVAAWVNTEVTRYAAEIGLLASLHRAATDPWHRPRTGRRPGPGWHRHTA</sequence>
<proteinExistence type="predicted"/>
<dbReference type="InterPro" id="IPR024775">
    <property type="entry name" value="DinB-like"/>
</dbReference>
<dbReference type="Proteomes" id="UP000579605">
    <property type="component" value="Unassembled WGS sequence"/>
</dbReference>
<evidence type="ECO:0000256" key="1">
    <source>
        <dbReference type="SAM" id="MobiDB-lite"/>
    </source>
</evidence>
<dbReference type="RefSeq" id="WP_179786498.1">
    <property type="nucleotide sequence ID" value="NZ_BAAARR010000022.1"/>
</dbReference>
<evidence type="ECO:0000259" key="2">
    <source>
        <dbReference type="Pfam" id="PF12867"/>
    </source>
</evidence>
<dbReference type="EMBL" id="JACBZH010000001">
    <property type="protein sequence ID" value="NYH88626.1"/>
    <property type="molecule type" value="Genomic_DNA"/>
</dbReference>
<feature type="compositionally biased region" description="Low complexity" evidence="1">
    <location>
        <begin position="109"/>
        <end position="124"/>
    </location>
</feature>
<feature type="domain" description="DinB-like" evidence="2">
    <location>
        <begin position="19"/>
        <end position="182"/>
    </location>
</feature>
<organism evidence="3 4">
    <name type="scientific">Actinopolymorpha rutila</name>
    <dbReference type="NCBI Taxonomy" id="446787"/>
    <lineage>
        <taxon>Bacteria</taxon>
        <taxon>Bacillati</taxon>
        <taxon>Actinomycetota</taxon>
        <taxon>Actinomycetes</taxon>
        <taxon>Propionibacteriales</taxon>
        <taxon>Actinopolymorphaceae</taxon>
        <taxon>Actinopolymorpha</taxon>
    </lineage>
</organism>
<dbReference type="AlphaFoldDB" id="A0A852ZJU6"/>
<keyword evidence="4" id="KW-1185">Reference proteome</keyword>
<feature type="region of interest" description="Disordered" evidence="1">
    <location>
        <begin position="202"/>
        <end position="221"/>
    </location>
</feature>
<feature type="region of interest" description="Disordered" evidence="1">
    <location>
        <begin position="106"/>
        <end position="127"/>
    </location>
</feature>
<evidence type="ECO:0000313" key="4">
    <source>
        <dbReference type="Proteomes" id="UP000579605"/>
    </source>
</evidence>
<feature type="compositionally biased region" description="Basic residues" evidence="1">
    <location>
        <begin position="205"/>
        <end position="221"/>
    </location>
</feature>